<dbReference type="AlphaFoldDB" id="A0A286RH86"/>
<evidence type="ECO:0000313" key="2">
    <source>
        <dbReference type="Proteomes" id="UP000215086"/>
    </source>
</evidence>
<accession>A0A286RH86</accession>
<evidence type="ECO:0000313" key="1">
    <source>
        <dbReference type="EMBL" id="ASV75319.1"/>
    </source>
</evidence>
<name>A0A286RH86_9BACT</name>
<gene>
    <name evidence="1" type="ORF">THTE_2717</name>
</gene>
<dbReference type="RefSeq" id="WP_095415416.1">
    <property type="nucleotide sequence ID" value="NZ_CP018477.1"/>
</dbReference>
<proteinExistence type="predicted"/>
<organism evidence="1 2">
    <name type="scientific">Thermogutta terrifontis</name>
    <dbReference type="NCBI Taxonomy" id="1331910"/>
    <lineage>
        <taxon>Bacteria</taxon>
        <taxon>Pseudomonadati</taxon>
        <taxon>Planctomycetota</taxon>
        <taxon>Planctomycetia</taxon>
        <taxon>Pirellulales</taxon>
        <taxon>Thermoguttaceae</taxon>
        <taxon>Thermogutta</taxon>
    </lineage>
</organism>
<reference evidence="1 2" key="1">
    <citation type="journal article" name="Front. Microbiol.">
        <title>Sugar Metabolism of the First Thermophilic Planctomycete Thermogutta terrifontis: Comparative Genomic and Transcriptomic Approaches.</title>
        <authorList>
            <person name="Elcheninov A.G."/>
            <person name="Menzel P."/>
            <person name="Gudbergsdottir S.R."/>
            <person name="Slesarev A.I."/>
            <person name="Kadnikov V.V."/>
            <person name="Krogh A."/>
            <person name="Bonch-Osmolovskaya E.A."/>
            <person name="Peng X."/>
            <person name="Kublanov I.V."/>
        </authorList>
    </citation>
    <scope>NUCLEOTIDE SEQUENCE [LARGE SCALE GENOMIC DNA]</scope>
    <source>
        <strain evidence="1 2">R1</strain>
    </source>
</reference>
<sequence length="97" mass="10853">MKKDQRRTWATAGFDGLVNMPIWVSGYDGNQIVGQFDTELSGVATNRDRSHRYLGEPDFGYQILDDKTNSSCVMARQGSATAFIGRLLQTKTLSRFS</sequence>
<keyword evidence="2" id="KW-1185">Reference proteome</keyword>
<protein>
    <submittedName>
        <fullName evidence="1">Uncharacterized protein</fullName>
    </submittedName>
</protein>
<dbReference type="Proteomes" id="UP000215086">
    <property type="component" value="Chromosome"/>
</dbReference>
<dbReference type="EMBL" id="CP018477">
    <property type="protein sequence ID" value="ASV75319.1"/>
    <property type="molecule type" value="Genomic_DNA"/>
</dbReference>
<dbReference type="KEGG" id="ttf:THTE_2717"/>